<accession>A0AAU9JL90</accession>
<dbReference type="GO" id="GO:0020037">
    <property type="term" value="F:heme binding"/>
    <property type="evidence" value="ECO:0007669"/>
    <property type="project" value="InterPro"/>
</dbReference>
<dbReference type="Gene3D" id="1.10.490.10">
    <property type="entry name" value="Globins"/>
    <property type="match status" value="1"/>
</dbReference>
<dbReference type="CDD" id="cd00454">
    <property type="entry name" value="TrHb1_N"/>
    <property type="match status" value="1"/>
</dbReference>
<dbReference type="InterPro" id="IPR009050">
    <property type="entry name" value="Globin-like_sf"/>
</dbReference>
<dbReference type="GO" id="GO:0046872">
    <property type="term" value="F:metal ion binding"/>
    <property type="evidence" value="ECO:0007669"/>
    <property type="project" value="UniProtKB-KW"/>
</dbReference>
<reference evidence="5" key="1">
    <citation type="submission" date="2021-09" db="EMBL/GenBank/DDBJ databases">
        <authorList>
            <consortium name="AG Swart"/>
            <person name="Singh M."/>
            <person name="Singh A."/>
            <person name="Seah K."/>
            <person name="Emmerich C."/>
        </authorList>
    </citation>
    <scope>NUCLEOTIDE SEQUENCE</scope>
    <source>
        <strain evidence="5">ATCC30299</strain>
    </source>
</reference>
<proteinExistence type="predicted"/>
<organism evidence="5 6">
    <name type="scientific">Blepharisma stoltei</name>
    <dbReference type="NCBI Taxonomy" id="1481888"/>
    <lineage>
        <taxon>Eukaryota</taxon>
        <taxon>Sar</taxon>
        <taxon>Alveolata</taxon>
        <taxon>Ciliophora</taxon>
        <taxon>Postciliodesmatophora</taxon>
        <taxon>Heterotrichea</taxon>
        <taxon>Heterotrichida</taxon>
        <taxon>Blepharismidae</taxon>
        <taxon>Blepharisma</taxon>
    </lineage>
</organism>
<dbReference type="InterPro" id="IPR012292">
    <property type="entry name" value="Globin/Proto"/>
</dbReference>
<keyword evidence="1" id="KW-0813">Transport</keyword>
<evidence type="ECO:0000256" key="4">
    <source>
        <dbReference type="ARBA" id="ARBA00023004"/>
    </source>
</evidence>
<dbReference type="EMBL" id="CAJZBQ010000044">
    <property type="protein sequence ID" value="CAG9327670.1"/>
    <property type="molecule type" value="Genomic_DNA"/>
</dbReference>
<evidence type="ECO:0000313" key="5">
    <source>
        <dbReference type="EMBL" id="CAG9327670.1"/>
    </source>
</evidence>
<sequence length="120" mass="13552">MEDDVLDRLGNGQGLSKIIEDVFKRLLDDPRVKNRFRGRDIEQIKQGFTEYLQSLFTKNSNMYTGLPLSEIFAGLGITKHEVDVFFYHLEEAASDAAVSHTTIQTVLTTLSSLRSEVEGK</sequence>
<dbReference type="SUPFAM" id="SSF46458">
    <property type="entry name" value="Globin-like"/>
    <property type="match status" value="1"/>
</dbReference>
<dbReference type="Pfam" id="PF01152">
    <property type="entry name" value="Bac_globin"/>
    <property type="match status" value="1"/>
</dbReference>
<keyword evidence="2" id="KW-0349">Heme</keyword>
<keyword evidence="6" id="KW-1185">Reference proteome</keyword>
<dbReference type="GO" id="GO:0019825">
    <property type="term" value="F:oxygen binding"/>
    <property type="evidence" value="ECO:0007669"/>
    <property type="project" value="InterPro"/>
</dbReference>
<name>A0AAU9JL90_9CILI</name>
<evidence type="ECO:0000256" key="3">
    <source>
        <dbReference type="ARBA" id="ARBA00022723"/>
    </source>
</evidence>
<keyword evidence="4" id="KW-0408">Iron</keyword>
<dbReference type="Proteomes" id="UP001162131">
    <property type="component" value="Unassembled WGS sequence"/>
</dbReference>
<evidence type="ECO:0000313" key="6">
    <source>
        <dbReference type="Proteomes" id="UP001162131"/>
    </source>
</evidence>
<comment type="caution">
    <text evidence="5">The sequence shown here is derived from an EMBL/GenBank/DDBJ whole genome shotgun (WGS) entry which is preliminary data.</text>
</comment>
<evidence type="ECO:0000256" key="1">
    <source>
        <dbReference type="ARBA" id="ARBA00022448"/>
    </source>
</evidence>
<evidence type="ECO:0000256" key="2">
    <source>
        <dbReference type="ARBA" id="ARBA00022617"/>
    </source>
</evidence>
<dbReference type="AlphaFoldDB" id="A0AAU9JL90"/>
<keyword evidence="3" id="KW-0479">Metal-binding</keyword>
<protein>
    <submittedName>
        <fullName evidence="5">Uncharacterized protein</fullName>
    </submittedName>
</protein>
<dbReference type="InterPro" id="IPR001486">
    <property type="entry name" value="Hemoglobin_trunc"/>
</dbReference>
<gene>
    <name evidence="5" type="ORF">BSTOLATCC_MIC44300</name>
</gene>